<evidence type="ECO:0008006" key="3">
    <source>
        <dbReference type="Google" id="ProtNLM"/>
    </source>
</evidence>
<keyword evidence="2" id="KW-1185">Reference proteome</keyword>
<dbReference type="Proteomes" id="UP001054252">
    <property type="component" value="Unassembled WGS sequence"/>
</dbReference>
<accession>A0AAV5L111</accession>
<name>A0AAV5L111_9ROSI</name>
<dbReference type="AlphaFoldDB" id="A0AAV5L111"/>
<protein>
    <recommendedName>
        <fullName evidence="3">Trm112 family protein</fullName>
    </recommendedName>
</protein>
<evidence type="ECO:0000313" key="2">
    <source>
        <dbReference type="Proteomes" id="UP001054252"/>
    </source>
</evidence>
<evidence type="ECO:0000313" key="1">
    <source>
        <dbReference type="EMBL" id="GKV30800.1"/>
    </source>
</evidence>
<dbReference type="EMBL" id="BPVZ01000088">
    <property type="protein sequence ID" value="GKV30800.1"/>
    <property type="molecule type" value="Genomic_DNA"/>
</dbReference>
<reference evidence="1 2" key="1">
    <citation type="journal article" date="2021" name="Commun. Biol.">
        <title>The genome of Shorea leprosula (Dipterocarpaceae) highlights the ecological relevance of drought in aseasonal tropical rainforests.</title>
        <authorList>
            <person name="Ng K.K.S."/>
            <person name="Kobayashi M.J."/>
            <person name="Fawcett J.A."/>
            <person name="Hatakeyama M."/>
            <person name="Paape T."/>
            <person name="Ng C.H."/>
            <person name="Ang C.C."/>
            <person name="Tnah L.H."/>
            <person name="Lee C.T."/>
            <person name="Nishiyama T."/>
            <person name="Sese J."/>
            <person name="O'Brien M.J."/>
            <person name="Copetti D."/>
            <person name="Mohd Noor M.I."/>
            <person name="Ong R.C."/>
            <person name="Putra M."/>
            <person name="Sireger I.Z."/>
            <person name="Indrioko S."/>
            <person name="Kosugi Y."/>
            <person name="Izuno A."/>
            <person name="Isagi Y."/>
            <person name="Lee S.L."/>
            <person name="Shimizu K.K."/>
        </authorList>
    </citation>
    <scope>NUCLEOTIDE SEQUENCE [LARGE SCALE GENOMIC DNA]</scope>
    <source>
        <strain evidence="1">214</strain>
    </source>
</reference>
<sequence>MKIDCPLICPMCLLQYDERLFLLEQKDQNLPHPTLDLQVVPF</sequence>
<comment type="caution">
    <text evidence="1">The sequence shown here is derived from an EMBL/GenBank/DDBJ whole genome shotgun (WGS) entry which is preliminary data.</text>
</comment>
<proteinExistence type="predicted"/>
<gene>
    <name evidence="1" type="ORF">SLEP1_g39576</name>
</gene>
<organism evidence="1 2">
    <name type="scientific">Rubroshorea leprosula</name>
    <dbReference type="NCBI Taxonomy" id="152421"/>
    <lineage>
        <taxon>Eukaryota</taxon>
        <taxon>Viridiplantae</taxon>
        <taxon>Streptophyta</taxon>
        <taxon>Embryophyta</taxon>
        <taxon>Tracheophyta</taxon>
        <taxon>Spermatophyta</taxon>
        <taxon>Magnoliopsida</taxon>
        <taxon>eudicotyledons</taxon>
        <taxon>Gunneridae</taxon>
        <taxon>Pentapetalae</taxon>
        <taxon>rosids</taxon>
        <taxon>malvids</taxon>
        <taxon>Malvales</taxon>
        <taxon>Dipterocarpaceae</taxon>
        <taxon>Rubroshorea</taxon>
    </lineage>
</organism>